<dbReference type="Proteomes" id="UP000605392">
    <property type="component" value="Unassembled WGS sequence"/>
</dbReference>
<protein>
    <submittedName>
        <fullName evidence="1">Uncharacterized protein</fullName>
    </submittedName>
</protein>
<accession>A0ACB5PRG0</accession>
<reference evidence="1 2" key="1">
    <citation type="journal article" date="2019" name="Int. J. Syst. Evol. Microbiol.">
        <title>The Global Catalogue of Microorganisms (GCM) 10K type strain sequencing project: providing services to taxonomists for standard genome sequencing and annotation.</title>
        <authorList>
            <consortium name="The Broad Institute Genomics Platform"/>
            <consortium name="The Broad Institute Genome Sequencing Center for Infectious Disease"/>
            <person name="Wu L."/>
            <person name="Ma J."/>
        </authorList>
    </citation>
    <scope>NUCLEOTIDE SEQUENCE [LARGE SCALE GENOMIC DNA]</scope>
    <source>
        <strain evidence="1 2">CGMCC 1.12720</strain>
    </source>
</reference>
<organism evidence="1 2">
    <name type="scientific">Hymenobacter qilianensis</name>
    <dbReference type="NCBI Taxonomy" id="1385715"/>
    <lineage>
        <taxon>Bacteria</taxon>
        <taxon>Pseudomonadati</taxon>
        <taxon>Bacteroidota</taxon>
        <taxon>Cytophagia</taxon>
        <taxon>Cytophagales</taxon>
        <taxon>Hymenobacteraceae</taxon>
        <taxon>Hymenobacter</taxon>
    </lineage>
</organism>
<dbReference type="EMBL" id="BMFN01000002">
    <property type="protein sequence ID" value="GGF65010.1"/>
    <property type="molecule type" value="Genomic_DNA"/>
</dbReference>
<gene>
    <name evidence="1" type="ORF">GCM10011375_19920</name>
</gene>
<sequence length="295" mass="31723">MKNLLFSATPVGSRLADVAWLLLRLHVGLSMAIGAGWAKLVNMTTATEAAKLAGEASALAPPDWFVQQVANLGFTYPSPYLWAWLACWGEFAGGLLIAFGLLTRLGAVQLAFQFFIIAFVWYEKPEPVLGMYYQQLLFWCFVLVTVVGGGRYSLDYLLTHNTNWVRRLVPTRPVAATGAAALTLFLATACWAGGGLNSDLLIEPGKQFALGGGQPGAFRVVARNTGKVPVEIKERPHGGGIFGKATLAPGQRATLRFLPGSTALLLNPSNQKARLDLHVTGDTNLSMGYEANGKQ</sequence>
<proteinExistence type="predicted"/>
<name>A0ACB5PRG0_9BACT</name>
<keyword evidence="2" id="KW-1185">Reference proteome</keyword>
<evidence type="ECO:0000313" key="1">
    <source>
        <dbReference type="EMBL" id="GGF65010.1"/>
    </source>
</evidence>
<evidence type="ECO:0000313" key="2">
    <source>
        <dbReference type="Proteomes" id="UP000605392"/>
    </source>
</evidence>
<comment type="caution">
    <text evidence="1">The sequence shown here is derived from an EMBL/GenBank/DDBJ whole genome shotgun (WGS) entry which is preliminary data.</text>
</comment>